<feature type="transmembrane region" description="Helical" evidence="20">
    <location>
        <begin position="421"/>
        <end position="441"/>
    </location>
</feature>
<keyword evidence="16" id="KW-0325">Glycoprotein</keyword>
<protein>
    <recommendedName>
        <fullName evidence="19">Receptor-like serine/threonine-protein kinase</fullName>
        <ecNumber evidence="19">2.7.11.1</ecNumber>
    </recommendedName>
</protein>
<dbReference type="Pfam" id="PF08276">
    <property type="entry name" value="PAN_2"/>
    <property type="match status" value="1"/>
</dbReference>
<dbReference type="SMART" id="SM00220">
    <property type="entry name" value="S_TKc"/>
    <property type="match status" value="1"/>
</dbReference>
<comment type="similarity">
    <text evidence="19">Belongs to the protein kinase superfamily. Ser/Thr protein kinase family.</text>
</comment>
<evidence type="ECO:0000256" key="13">
    <source>
        <dbReference type="ARBA" id="ARBA00023136"/>
    </source>
</evidence>
<reference evidence="24 25" key="1">
    <citation type="submission" date="2024-11" db="EMBL/GenBank/DDBJ databases">
        <title>Chromosome-level genome assembly of Eucalyptus globulus Labill. provides insights into its genome evolution.</title>
        <authorList>
            <person name="Li X."/>
        </authorList>
    </citation>
    <scope>NUCLEOTIDE SEQUENCE [LARGE SCALE GENOMIC DNA]</scope>
    <source>
        <strain evidence="24">CL2024</strain>
        <tissue evidence="24">Fresh tender leaves</tissue>
    </source>
</reference>
<evidence type="ECO:0000259" key="23">
    <source>
        <dbReference type="PROSITE" id="PS50948"/>
    </source>
</evidence>
<evidence type="ECO:0000256" key="1">
    <source>
        <dbReference type="ARBA" id="ARBA00004251"/>
    </source>
</evidence>
<dbReference type="EC" id="2.7.11.1" evidence="19"/>
<dbReference type="PROSITE" id="PS50011">
    <property type="entry name" value="PROTEIN_KINASE_DOM"/>
    <property type="match status" value="1"/>
</dbReference>
<dbReference type="GO" id="GO:0030246">
    <property type="term" value="F:carbohydrate binding"/>
    <property type="evidence" value="ECO:0007669"/>
    <property type="project" value="UniProtKB-KW"/>
</dbReference>
<evidence type="ECO:0000256" key="4">
    <source>
        <dbReference type="ARBA" id="ARBA00022553"/>
    </source>
</evidence>
<dbReference type="InterPro" id="IPR024171">
    <property type="entry name" value="SRK-like_kinase"/>
</dbReference>
<dbReference type="GO" id="GO:0004674">
    <property type="term" value="F:protein serine/threonine kinase activity"/>
    <property type="evidence" value="ECO:0007669"/>
    <property type="project" value="UniProtKB-KW"/>
</dbReference>
<dbReference type="InterPro" id="IPR036426">
    <property type="entry name" value="Bulb-type_lectin_dom_sf"/>
</dbReference>
<dbReference type="FunFam" id="3.30.200.20:FF:000195">
    <property type="entry name" value="G-type lectin S-receptor-like serine/threonine-protein kinase"/>
    <property type="match status" value="1"/>
</dbReference>
<keyword evidence="6 20" id="KW-0812">Transmembrane</keyword>
<dbReference type="PANTHER" id="PTHR27002">
    <property type="entry name" value="RECEPTOR-LIKE SERINE/THREONINE-PROTEIN KINASE SD1-8"/>
    <property type="match status" value="1"/>
</dbReference>
<dbReference type="SMART" id="SM00473">
    <property type="entry name" value="PAN_AP"/>
    <property type="match status" value="1"/>
</dbReference>
<evidence type="ECO:0000256" key="10">
    <source>
        <dbReference type="ARBA" id="ARBA00022777"/>
    </source>
</evidence>
<comment type="catalytic activity">
    <reaction evidence="17 19">
        <text>L-threonyl-[protein] + ATP = O-phospho-L-threonyl-[protein] + ADP + H(+)</text>
        <dbReference type="Rhea" id="RHEA:46608"/>
        <dbReference type="Rhea" id="RHEA-COMP:11060"/>
        <dbReference type="Rhea" id="RHEA-COMP:11605"/>
        <dbReference type="ChEBI" id="CHEBI:15378"/>
        <dbReference type="ChEBI" id="CHEBI:30013"/>
        <dbReference type="ChEBI" id="CHEBI:30616"/>
        <dbReference type="ChEBI" id="CHEBI:61977"/>
        <dbReference type="ChEBI" id="CHEBI:456216"/>
        <dbReference type="EC" id="2.7.11.1"/>
    </reaction>
</comment>
<evidence type="ECO:0000313" key="25">
    <source>
        <dbReference type="Proteomes" id="UP001634007"/>
    </source>
</evidence>
<keyword evidence="5 19" id="KW-0808">Transferase</keyword>
<keyword evidence="15" id="KW-0675">Receptor</keyword>
<sequence length="823" mass="92329">MSFAKTETFSEMAMASLFFPRNLGKLHSFLFFCSFLLCLSVTATDTLLPGQDISGNKTLISPNQVFELGFFKTGGSSSANYYLGIWFRDDPYQKSIWVANREYPIPDSSGVLAIRYDGNLVINDRRLIPVLVNPVMLANSNGTHATLLDSGNFVLVDGESNSVVWESFFYPSDTLLPGMRLGWFNLGTDKLRDQFLVSWQTPSVPSTGSFALGLNKNNRTELRVWHTEVSREIGYWDGRRFKFLYNSSLDDYNFSYVNSIDEIYFTFANRRNDSISWFVLTPLGEIQAFTMIGKEISMVYSPICENISSSSATNCFIEQPLSCGNGNNFSKIEGAMLNPTVFNESDHLGISDCEMMCRTNCSCTGFASYRDDGTGCVFYYEDISSIVDHIGRGNATIFIRGNATKTADQDPRRSGSGKKRLLWVIGIIPVVILLIFVAMFISRGKCSTWLVAAWKENRTSTNRSLELFLQQLGSARGSSNSTSRLDSFRKRDHELPILSFSCVTTSTNNFSPANKLGEGGFGPVYKGTLLGHEFAVKRLSRKSGQGIEEFKNEVQLISKLQHRNLVKLLGCCIEREEKILIYEYMANKSLDSFLFDPNKKQLLDLRKRVSIIEGIAQGLLYLHKYSRLRIIHRDLKTSNILLDDDMNPKISDFGMARIFGENEVRGRTNKVVGTYGYMSPEYAVHGLFSTMSDVFSFGVIMLEIVSGRRNTTFSSLDHSLNLLGYAWELWCSSCGIELIDPLLADTSSVSKLLLCLHIALLCVQERPENRPSMSDIVTALSNEHADLPPPKKPAFSAHIDFCNSLHQQDCSTNDVSYSVLEAR</sequence>
<comment type="subcellular location">
    <subcellularLocation>
        <location evidence="1">Cell membrane</location>
        <topology evidence="1">Single-pass type I membrane protein</topology>
    </subcellularLocation>
</comment>
<feature type="domain" description="Bulb-type lectin" evidence="22">
    <location>
        <begin position="44"/>
        <end position="168"/>
    </location>
</feature>
<keyword evidence="13 20" id="KW-0472">Membrane</keyword>
<dbReference type="PANTHER" id="PTHR27002:SF944">
    <property type="entry name" value="G-TYPE LECTIN S-RECEPTOR-LIKE SERINE_THREONINE-PROTEIN KINASE CES101"/>
    <property type="match status" value="1"/>
</dbReference>
<evidence type="ECO:0000256" key="5">
    <source>
        <dbReference type="ARBA" id="ARBA00022679"/>
    </source>
</evidence>
<dbReference type="FunFam" id="1.10.510.10:FF:000060">
    <property type="entry name" value="G-type lectin S-receptor-like serine/threonine-protein kinase"/>
    <property type="match status" value="1"/>
</dbReference>
<evidence type="ECO:0000256" key="20">
    <source>
        <dbReference type="SAM" id="Phobius"/>
    </source>
</evidence>
<evidence type="ECO:0000256" key="17">
    <source>
        <dbReference type="ARBA" id="ARBA00047899"/>
    </source>
</evidence>
<dbReference type="CDD" id="cd14066">
    <property type="entry name" value="STKc_IRAK"/>
    <property type="match status" value="1"/>
</dbReference>
<dbReference type="InterPro" id="IPR008271">
    <property type="entry name" value="Ser/Thr_kinase_AS"/>
</dbReference>
<dbReference type="SMART" id="SM00108">
    <property type="entry name" value="B_lectin"/>
    <property type="match status" value="1"/>
</dbReference>
<gene>
    <name evidence="24" type="ORF">ACJRO7_014235</name>
</gene>
<dbReference type="InterPro" id="IPR001480">
    <property type="entry name" value="Bulb-type_lectin_dom"/>
</dbReference>
<evidence type="ECO:0000259" key="21">
    <source>
        <dbReference type="PROSITE" id="PS50011"/>
    </source>
</evidence>
<dbReference type="AlphaFoldDB" id="A0ABD3KZH2"/>
<keyword evidence="9 19" id="KW-0547">Nucleotide-binding</keyword>
<dbReference type="Proteomes" id="UP001634007">
    <property type="component" value="Unassembled WGS sequence"/>
</dbReference>
<evidence type="ECO:0000256" key="11">
    <source>
        <dbReference type="ARBA" id="ARBA00022840"/>
    </source>
</evidence>
<dbReference type="SUPFAM" id="SSF56112">
    <property type="entry name" value="Protein kinase-like (PK-like)"/>
    <property type="match status" value="1"/>
</dbReference>
<evidence type="ECO:0000256" key="2">
    <source>
        <dbReference type="ARBA" id="ARBA00022475"/>
    </source>
</evidence>
<dbReference type="GO" id="GO:0005886">
    <property type="term" value="C:plasma membrane"/>
    <property type="evidence" value="ECO:0007669"/>
    <property type="project" value="UniProtKB-SubCell"/>
</dbReference>
<dbReference type="PIRSF" id="PIRSF000641">
    <property type="entry name" value="SRK"/>
    <property type="match status" value="1"/>
</dbReference>
<dbReference type="CDD" id="cd00028">
    <property type="entry name" value="B_lectin"/>
    <property type="match status" value="1"/>
</dbReference>
<keyword evidence="8" id="KW-0430">Lectin</keyword>
<keyword evidence="4" id="KW-0597">Phosphoprotein</keyword>
<feature type="domain" description="Apple" evidence="23">
    <location>
        <begin position="323"/>
        <end position="402"/>
    </location>
</feature>
<proteinExistence type="inferred from homology"/>
<dbReference type="Gene3D" id="2.90.10.10">
    <property type="entry name" value="Bulb-type lectin domain"/>
    <property type="match status" value="1"/>
</dbReference>
<dbReference type="FunFam" id="2.90.10.10:FF:000009">
    <property type="entry name" value="Receptor-like serine/threonine-protein kinase SD1-8"/>
    <property type="match status" value="1"/>
</dbReference>
<accession>A0ABD3KZH2</accession>
<evidence type="ECO:0000256" key="3">
    <source>
        <dbReference type="ARBA" id="ARBA00022527"/>
    </source>
</evidence>
<dbReference type="InterPro" id="IPR011009">
    <property type="entry name" value="Kinase-like_dom_sf"/>
</dbReference>
<dbReference type="InterPro" id="IPR001245">
    <property type="entry name" value="Ser-Thr/Tyr_kinase_cat_dom"/>
</dbReference>
<keyword evidence="12 20" id="KW-1133">Transmembrane helix</keyword>
<comment type="catalytic activity">
    <reaction evidence="18 19">
        <text>L-seryl-[protein] + ATP = O-phospho-L-seryl-[protein] + ADP + H(+)</text>
        <dbReference type="Rhea" id="RHEA:17989"/>
        <dbReference type="Rhea" id="RHEA-COMP:9863"/>
        <dbReference type="Rhea" id="RHEA-COMP:11604"/>
        <dbReference type="ChEBI" id="CHEBI:15378"/>
        <dbReference type="ChEBI" id="CHEBI:29999"/>
        <dbReference type="ChEBI" id="CHEBI:30616"/>
        <dbReference type="ChEBI" id="CHEBI:83421"/>
        <dbReference type="ChEBI" id="CHEBI:456216"/>
        <dbReference type="EC" id="2.7.11.1"/>
    </reaction>
</comment>
<comment type="caution">
    <text evidence="24">The sequence shown here is derived from an EMBL/GenBank/DDBJ whole genome shotgun (WGS) entry which is preliminary data.</text>
</comment>
<evidence type="ECO:0000256" key="8">
    <source>
        <dbReference type="ARBA" id="ARBA00022734"/>
    </source>
</evidence>
<evidence type="ECO:0000259" key="22">
    <source>
        <dbReference type="PROSITE" id="PS50927"/>
    </source>
</evidence>
<evidence type="ECO:0000256" key="19">
    <source>
        <dbReference type="PIRNR" id="PIRNR000641"/>
    </source>
</evidence>
<dbReference type="InterPro" id="IPR000719">
    <property type="entry name" value="Prot_kinase_dom"/>
</dbReference>
<evidence type="ECO:0000256" key="14">
    <source>
        <dbReference type="ARBA" id="ARBA00023157"/>
    </source>
</evidence>
<keyword evidence="14" id="KW-1015">Disulfide bond</keyword>
<organism evidence="24 25">
    <name type="scientific">Eucalyptus globulus</name>
    <name type="common">Tasmanian blue gum</name>
    <dbReference type="NCBI Taxonomy" id="34317"/>
    <lineage>
        <taxon>Eukaryota</taxon>
        <taxon>Viridiplantae</taxon>
        <taxon>Streptophyta</taxon>
        <taxon>Embryophyta</taxon>
        <taxon>Tracheophyta</taxon>
        <taxon>Spermatophyta</taxon>
        <taxon>Magnoliopsida</taxon>
        <taxon>eudicotyledons</taxon>
        <taxon>Gunneridae</taxon>
        <taxon>Pentapetalae</taxon>
        <taxon>rosids</taxon>
        <taxon>malvids</taxon>
        <taxon>Myrtales</taxon>
        <taxon>Myrtaceae</taxon>
        <taxon>Myrtoideae</taxon>
        <taxon>Eucalypteae</taxon>
        <taxon>Eucalyptus</taxon>
    </lineage>
</organism>
<evidence type="ECO:0000313" key="24">
    <source>
        <dbReference type="EMBL" id="KAL3745096.1"/>
    </source>
</evidence>
<evidence type="ECO:0000256" key="9">
    <source>
        <dbReference type="ARBA" id="ARBA00022741"/>
    </source>
</evidence>
<keyword evidence="25" id="KW-1185">Reference proteome</keyword>
<keyword evidence="3 19" id="KW-0723">Serine/threonine-protein kinase</keyword>
<keyword evidence="11 19" id="KW-0067">ATP-binding</keyword>
<dbReference type="PROSITE" id="PS50948">
    <property type="entry name" value="PAN"/>
    <property type="match status" value="1"/>
</dbReference>
<dbReference type="Pfam" id="PF07714">
    <property type="entry name" value="PK_Tyr_Ser-Thr"/>
    <property type="match status" value="1"/>
</dbReference>
<evidence type="ECO:0000256" key="15">
    <source>
        <dbReference type="ARBA" id="ARBA00023170"/>
    </source>
</evidence>
<evidence type="ECO:0000256" key="6">
    <source>
        <dbReference type="ARBA" id="ARBA00022692"/>
    </source>
</evidence>
<evidence type="ECO:0000256" key="18">
    <source>
        <dbReference type="ARBA" id="ARBA00048679"/>
    </source>
</evidence>
<keyword evidence="10 19" id="KW-0418">Kinase</keyword>
<evidence type="ECO:0000256" key="12">
    <source>
        <dbReference type="ARBA" id="ARBA00022989"/>
    </source>
</evidence>
<keyword evidence="2" id="KW-1003">Cell membrane</keyword>
<dbReference type="PROSITE" id="PS00108">
    <property type="entry name" value="PROTEIN_KINASE_ST"/>
    <property type="match status" value="1"/>
</dbReference>
<dbReference type="SUPFAM" id="SSF51110">
    <property type="entry name" value="alpha-D-mannose-specific plant lectins"/>
    <property type="match status" value="1"/>
</dbReference>
<dbReference type="Gene3D" id="3.30.200.20">
    <property type="entry name" value="Phosphorylase Kinase, domain 1"/>
    <property type="match status" value="1"/>
</dbReference>
<evidence type="ECO:0000256" key="7">
    <source>
        <dbReference type="ARBA" id="ARBA00022729"/>
    </source>
</evidence>
<dbReference type="Pfam" id="PF01453">
    <property type="entry name" value="B_lectin"/>
    <property type="match status" value="1"/>
</dbReference>
<dbReference type="InterPro" id="IPR003609">
    <property type="entry name" value="Pan_app"/>
</dbReference>
<dbReference type="GO" id="GO:0005524">
    <property type="term" value="F:ATP binding"/>
    <property type="evidence" value="ECO:0007669"/>
    <property type="project" value="UniProtKB-KW"/>
</dbReference>
<name>A0ABD3KZH2_EUCGL</name>
<dbReference type="PROSITE" id="PS50927">
    <property type="entry name" value="BULB_LECTIN"/>
    <property type="match status" value="1"/>
</dbReference>
<dbReference type="CDD" id="cd01098">
    <property type="entry name" value="PAN_AP_plant"/>
    <property type="match status" value="1"/>
</dbReference>
<feature type="domain" description="Protein kinase" evidence="21">
    <location>
        <begin position="510"/>
        <end position="787"/>
    </location>
</feature>
<dbReference type="EMBL" id="JBJKBG010000003">
    <property type="protein sequence ID" value="KAL3745096.1"/>
    <property type="molecule type" value="Genomic_DNA"/>
</dbReference>
<dbReference type="Gene3D" id="1.10.510.10">
    <property type="entry name" value="Transferase(Phosphotransferase) domain 1"/>
    <property type="match status" value="1"/>
</dbReference>
<evidence type="ECO:0000256" key="16">
    <source>
        <dbReference type="ARBA" id="ARBA00023180"/>
    </source>
</evidence>
<keyword evidence="7" id="KW-0732">Signal</keyword>